<sequence length="68" mass="7468">MSAQALTFSSERPEQTGGALKCCDFVSGPIANVCEDHTPVLRERIGCHIELTLLKLDQLKELALLERA</sequence>
<gene>
    <name evidence="1" type="ORF">BC777_0473</name>
</gene>
<evidence type="ECO:0000313" key="1">
    <source>
        <dbReference type="EMBL" id="PJI91641.1"/>
    </source>
</evidence>
<accession>A0A2M8WL40</accession>
<proteinExistence type="predicted"/>
<organism evidence="1 2">
    <name type="scientific">Yoonia maricola</name>
    <dbReference type="NCBI Taxonomy" id="420999"/>
    <lineage>
        <taxon>Bacteria</taxon>
        <taxon>Pseudomonadati</taxon>
        <taxon>Pseudomonadota</taxon>
        <taxon>Alphaproteobacteria</taxon>
        <taxon>Rhodobacterales</taxon>
        <taxon>Paracoccaceae</taxon>
        <taxon>Yoonia</taxon>
    </lineage>
</organism>
<dbReference type="Proteomes" id="UP000228531">
    <property type="component" value="Unassembled WGS sequence"/>
</dbReference>
<evidence type="ECO:0000313" key="2">
    <source>
        <dbReference type="Proteomes" id="UP000228531"/>
    </source>
</evidence>
<dbReference type="RefSeq" id="WP_133122503.1">
    <property type="nucleotide sequence ID" value="NZ_PGTY01000001.1"/>
</dbReference>
<protein>
    <submittedName>
        <fullName evidence="1">Uncharacterized protein</fullName>
    </submittedName>
</protein>
<reference evidence="1 2" key="1">
    <citation type="submission" date="2017-11" db="EMBL/GenBank/DDBJ databases">
        <title>Genomic Encyclopedia of Archaeal and Bacterial Type Strains, Phase II (KMG-II): From Individual Species to Whole Genera.</title>
        <authorList>
            <person name="Goeker M."/>
        </authorList>
    </citation>
    <scope>NUCLEOTIDE SEQUENCE [LARGE SCALE GENOMIC DNA]</scope>
    <source>
        <strain evidence="1 2">DSM 29128</strain>
    </source>
</reference>
<name>A0A2M8WL40_9RHOB</name>
<keyword evidence="2" id="KW-1185">Reference proteome</keyword>
<dbReference type="AlphaFoldDB" id="A0A2M8WL40"/>
<comment type="caution">
    <text evidence="1">The sequence shown here is derived from an EMBL/GenBank/DDBJ whole genome shotgun (WGS) entry which is preliminary data.</text>
</comment>
<dbReference type="EMBL" id="PGTY01000001">
    <property type="protein sequence ID" value="PJI91641.1"/>
    <property type="molecule type" value="Genomic_DNA"/>
</dbReference>